<dbReference type="EMBL" id="MGKO01000003">
    <property type="protein sequence ID" value="OGN28109.1"/>
    <property type="molecule type" value="Genomic_DNA"/>
</dbReference>
<dbReference type="GO" id="GO:0046872">
    <property type="term" value="F:metal ion binding"/>
    <property type="evidence" value="ECO:0007669"/>
    <property type="project" value="InterPro"/>
</dbReference>
<evidence type="ECO:0000313" key="5">
    <source>
        <dbReference type="EMBL" id="OGN28109.1"/>
    </source>
</evidence>
<dbReference type="Pfam" id="PF00675">
    <property type="entry name" value="Peptidase_M16"/>
    <property type="match status" value="1"/>
</dbReference>
<evidence type="ECO:0000259" key="3">
    <source>
        <dbReference type="Pfam" id="PF00675"/>
    </source>
</evidence>
<dbReference type="InterPro" id="IPR007863">
    <property type="entry name" value="Peptidase_M16_C"/>
</dbReference>
<feature type="domain" description="Peptidase M16 N-terminal" evidence="3">
    <location>
        <begin position="24"/>
        <end position="162"/>
    </location>
</feature>
<dbReference type="SUPFAM" id="SSF63411">
    <property type="entry name" value="LuxS/MPP-like metallohydrolase"/>
    <property type="match status" value="2"/>
</dbReference>
<dbReference type="Gene3D" id="3.30.830.10">
    <property type="entry name" value="Metalloenzyme, LuxS/M16 peptidase-like"/>
    <property type="match status" value="2"/>
</dbReference>
<protein>
    <recommendedName>
        <fullName evidence="7">Peptidase M16</fullName>
    </recommendedName>
</protein>
<accession>A0A1F8GUJ9</accession>
<comment type="caution">
    <text evidence="5">The sequence shown here is derived from an EMBL/GenBank/DDBJ whole genome shotgun (WGS) entry which is preliminary data.</text>
</comment>
<evidence type="ECO:0000256" key="1">
    <source>
        <dbReference type="ARBA" id="ARBA00007261"/>
    </source>
</evidence>
<organism evidence="5 6">
    <name type="scientific">Candidatus Yanofskybacteria bacterium RIFCSPLOWO2_01_FULL_49_17</name>
    <dbReference type="NCBI Taxonomy" id="1802700"/>
    <lineage>
        <taxon>Bacteria</taxon>
        <taxon>Candidatus Yanofskyibacteriota</taxon>
    </lineage>
</organism>
<gene>
    <name evidence="5" type="ORF">A2941_00040</name>
</gene>
<evidence type="ECO:0000256" key="2">
    <source>
        <dbReference type="RuleBase" id="RU004447"/>
    </source>
</evidence>
<dbReference type="PANTHER" id="PTHR11851">
    <property type="entry name" value="METALLOPROTEASE"/>
    <property type="match status" value="1"/>
</dbReference>
<reference evidence="5 6" key="1">
    <citation type="journal article" date="2016" name="Nat. Commun.">
        <title>Thousands of microbial genomes shed light on interconnected biogeochemical processes in an aquifer system.</title>
        <authorList>
            <person name="Anantharaman K."/>
            <person name="Brown C.T."/>
            <person name="Hug L.A."/>
            <person name="Sharon I."/>
            <person name="Castelle C.J."/>
            <person name="Probst A.J."/>
            <person name="Thomas B.C."/>
            <person name="Singh A."/>
            <person name="Wilkins M.J."/>
            <person name="Karaoz U."/>
            <person name="Brodie E.L."/>
            <person name="Williams K.H."/>
            <person name="Hubbard S.S."/>
            <person name="Banfield J.F."/>
        </authorList>
    </citation>
    <scope>NUCLEOTIDE SEQUENCE [LARGE SCALE GENOMIC DNA]</scope>
</reference>
<dbReference type="InterPro" id="IPR001431">
    <property type="entry name" value="Pept_M16_Zn_BS"/>
</dbReference>
<dbReference type="InterPro" id="IPR050361">
    <property type="entry name" value="MPP/UQCRC_Complex"/>
</dbReference>
<sequence length="427" mass="47698">MNDSFPYQLHTFDSGLRLVTVPMRGTKTATVYVLVGTGSKYETKDINGISHFLEHMMFKGTTKRPHYLDISRELDGIGAIYNAFTSHEYTGYYAKASAEKLNTVMDVVFDIFLNSTFSEEAIKTERHVIVEEMKMINDDPPRLVGFHFERLLYGDQPAGWHVIGEEKTVLGLTRGQFADYFKSHYIAGNTVVAVAGDIDPEKVKKSVSEYLKNIRMAEKVQKTPVVEDQNSAAAGVFYKETDQSHLIMGFRAYNMHDDRRYPLSVLATILGGGMSSRLFDEVREKRGLAYYVSAGNETYTDSGYLEIDAGVNNSKVNDAIGAIMNEVKKIKLSGVTSDELQRAKDQTVGHMALALERSDTVASICASGLLFRDKVLTPEEELVKIKAVTHDDILHVASEVFREDKANLALVGPFKESEPFRSLLKIS</sequence>
<dbReference type="GO" id="GO:0006508">
    <property type="term" value="P:proteolysis"/>
    <property type="evidence" value="ECO:0007669"/>
    <property type="project" value="InterPro"/>
</dbReference>
<dbReference type="AlphaFoldDB" id="A0A1F8GUJ9"/>
<dbReference type="InterPro" id="IPR011765">
    <property type="entry name" value="Pept_M16_N"/>
</dbReference>
<dbReference type="Proteomes" id="UP000178444">
    <property type="component" value="Unassembled WGS sequence"/>
</dbReference>
<dbReference type="PROSITE" id="PS00143">
    <property type="entry name" value="INSULINASE"/>
    <property type="match status" value="1"/>
</dbReference>
<evidence type="ECO:0000313" key="6">
    <source>
        <dbReference type="Proteomes" id="UP000178444"/>
    </source>
</evidence>
<dbReference type="InterPro" id="IPR011249">
    <property type="entry name" value="Metalloenz_LuxS/M16"/>
</dbReference>
<evidence type="ECO:0008006" key="7">
    <source>
        <dbReference type="Google" id="ProtNLM"/>
    </source>
</evidence>
<comment type="similarity">
    <text evidence="1 2">Belongs to the peptidase M16 family.</text>
</comment>
<feature type="domain" description="Peptidase M16 C-terminal" evidence="4">
    <location>
        <begin position="172"/>
        <end position="346"/>
    </location>
</feature>
<proteinExistence type="inferred from homology"/>
<dbReference type="PANTHER" id="PTHR11851:SF49">
    <property type="entry name" value="MITOCHONDRIAL-PROCESSING PEPTIDASE SUBUNIT ALPHA"/>
    <property type="match status" value="1"/>
</dbReference>
<dbReference type="GO" id="GO:0004222">
    <property type="term" value="F:metalloendopeptidase activity"/>
    <property type="evidence" value="ECO:0007669"/>
    <property type="project" value="InterPro"/>
</dbReference>
<dbReference type="Pfam" id="PF05193">
    <property type="entry name" value="Peptidase_M16_C"/>
    <property type="match status" value="1"/>
</dbReference>
<evidence type="ECO:0000259" key="4">
    <source>
        <dbReference type="Pfam" id="PF05193"/>
    </source>
</evidence>
<name>A0A1F8GUJ9_9BACT</name>